<evidence type="ECO:0000313" key="2">
    <source>
        <dbReference type="EMBL" id="KKK95787.1"/>
    </source>
</evidence>
<dbReference type="Gene3D" id="3.30.1380.10">
    <property type="match status" value="1"/>
</dbReference>
<proteinExistence type="predicted"/>
<name>A0A0F8ZPI4_9ZZZZ</name>
<dbReference type="InterPro" id="IPR009045">
    <property type="entry name" value="Zn_M74/Hedgehog-like"/>
</dbReference>
<organism evidence="2">
    <name type="scientific">marine sediment metagenome</name>
    <dbReference type="NCBI Taxonomy" id="412755"/>
    <lineage>
        <taxon>unclassified sequences</taxon>
        <taxon>metagenomes</taxon>
        <taxon>ecological metagenomes</taxon>
    </lineage>
</organism>
<accession>A0A0F8ZPI4</accession>
<comment type="caution">
    <text evidence="2">The sequence shown here is derived from an EMBL/GenBank/DDBJ whole genome shotgun (WGS) entry which is preliminary data.</text>
</comment>
<dbReference type="EMBL" id="LAZR01046757">
    <property type="protein sequence ID" value="KKK95787.1"/>
    <property type="molecule type" value="Genomic_DNA"/>
</dbReference>
<feature type="region of interest" description="Disordered" evidence="1">
    <location>
        <begin position="153"/>
        <end position="184"/>
    </location>
</feature>
<evidence type="ECO:0008006" key="4">
    <source>
        <dbReference type="Google" id="ProtNLM"/>
    </source>
</evidence>
<sequence>MEAAYAFMQRLLAYPVRECGEGLCCLRERATSAGVEMFFVPDKKLGLFERVFDVRASLAEKLLAVGEALLKRGFVLRVEDGYRPPDRQARGARSDYALESVLAMVRWELDGAEPDAELVFRRLAVWTATTAKFANHTSGSALDVTLLRREDGSQAELGGEYPEPSQATPMDSPFVSPRARRNRR</sequence>
<protein>
    <recommendedName>
        <fullName evidence="4">Peptidase M15B domain-containing protein</fullName>
    </recommendedName>
</protein>
<dbReference type="EMBL" id="LAZR01046757">
    <property type="protein sequence ID" value="KKK95788.1"/>
    <property type="molecule type" value="Genomic_DNA"/>
</dbReference>
<evidence type="ECO:0000256" key="1">
    <source>
        <dbReference type="SAM" id="MobiDB-lite"/>
    </source>
</evidence>
<gene>
    <name evidence="2" type="ORF">LCGC14_2669290</name>
    <name evidence="3" type="ORF">LCGC14_2669300</name>
</gene>
<evidence type="ECO:0000313" key="3">
    <source>
        <dbReference type="EMBL" id="KKK95788.1"/>
    </source>
</evidence>
<dbReference type="AlphaFoldDB" id="A0A0F8ZPI4"/>
<reference evidence="2" key="1">
    <citation type="journal article" date="2015" name="Nature">
        <title>Complex archaea that bridge the gap between prokaryotes and eukaryotes.</title>
        <authorList>
            <person name="Spang A."/>
            <person name="Saw J.H."/>
            <person name="Jorgensen S.L."/>
            <person name="Zaremba-Niedzwiedzka K."/>
            <person name="Martijn J."/>
            <person name="Lind A.E."/>
            <person name="van Eijk R."/>
            <person name="Schleper C."/>
            <person name="Guy L."/>
            <person name="Ettema T.J."/>
        </authorList>
    </citation>
    <scope>NUCLEOTIDE SEQUENCE</scope>
</reference>
<feature type="non-terminal residue" evidence="2">
    <location>
        <position position="184"/>
    </location>
</feature>
<dbReference type="SUPFAM" id="SSF55166">
    <property type="entry name" value="Hedgehog/DD-peptidase"/>
    <property type="match status" value="1"/>
</dbReference>